<dbReference type="Proteomes" id="UP000285317">
    <property type="component" value="Chromosome"/>
</dbReference>
<organism evidence="2 3">
    <name type="scientific">Rathayibacter festucae DSM 15932</name>
    <dbReference type="NCBI Taxonomy" id="1328866"/>
    <lineage>
        <taxon>Bacteria</taxon>
        <taxon>Bacillati</taxon>
        <taxon>Actinomycetota</taxon>
        <taxon>Actinomycetes</taxon>
        <taxon>Micrococcales</taxon>
        <taxon>Microbacteriaceae</taxon>
        <taxon>Rathayibacter</taxon>
    </lineage>
</organism>
<protein>
    <submittedName>
        <fullName evidence="2">Cro/Cl family transcriptional regulator</fullName>
    </submittedName>
</protein>
<dbReference type="InterPro" id="IPR001387">
    <property type="entry name" value="Cro/C1-type_HTH"/>
</dbReference>
<dbReference type="CDD" id="cd00093">
    <property type="entry name" value="HTH_XRE"/>
    <property type="match status" value="1"/>
</dbReference>
<dbReference type="Gene3D" id="1.10.260.40">
    <property type="entry name" value="lambda repressor-like DNA-binding domains"/>
    <property type="match status" value="1"/>
</dbReference>
<dbReference type="EMBL" id="CP028137">
    <property type="protein sequence ID" value="AZZ53064.1"/>
    <property type="molecule type" value="Genomic_DNA"/>
</dbReference>
<evidence type="ECO:0000313" key="2">
    <source>
        <dbReference type="EMBL" id="AZZ53064.1"/>
    </source>
</evidence>
<dbReference type="InterPro" id="IPR010982">
    <property type="entry name" value="Lambda_DNA-bd_dom_sf"/>
</dbReference>
<proteinExistence type="predicted"/>
<dbReference type="KEGG" id="rfs:C1I64_14170"/>
<dbReference type="AlphaFoldDB" id="A0A3Q9UZY2"/>
<dbReference type="GO" id="GO:0003677">
    <property type="term" value="F:DNA binding"/>
    <property type="evidence" value="ECO:0007669"/>
    <property type="project" value="InterPro"/>
</dbReference>
<dbReference type="SMART" id="SM00530">
    <property type="entry name" value="HTH_XRE"/>
    <property type="match status" value="1"/>
</dbReference>
<gene>
    <name evidence="2" type="ORF">C1I64_14170</name>
</gene>
<evidence type="ECO:0000259" key="1">
    <source>
        <dbReference type="PROSITE" id="PS50943"/>
    </source>
</evidence>
<evidence type="ECO:0000313" key="3">
    <source>
        <dbReference type="Proteomes" id="UP000285317"/>
    </source>
</evidence>
<dbReference type="SUPFAM" id="SSF47413">
    <property type="entry name" value="lambda repressor-like DNA-binding domains"/>
    <property type="match status" value="1"/>
</dbReference>
<sequence length="193" mass="21277">MLMTESSTAVRSARASRGFTQQQLADLTDVDQARISRIENGRDADFSTVQRVLAGAGHRLYALPLQRDDAAAAAVEIRGRLRVGDRDRALRALLQLNDNLVAERGLLRGVLGLAEPEPTRNRAWDAAIAALVAWRLGEEGLPLPAWVTRPMRYLPVAVVLEIDPADPAPPESEVPEEFLRRGVHVWRDTFASV</sequence>
<accession>A0A3Q9UZY2</accession>
<name>A0A3Q9UZY2_9MICO</name>
<dbReference type="PROSITE" id="PS50943">
    <property type="entry name" value="HTH_CROC1"/>
    <property type="match status" value="1"/>
</dbReference>
<dbReference type="Pfam" id="PF01381">
    <property type="entry name" value="HTH_3"/>
    <property type="match status" value="1"/>
</dbReference>
<reference evidence="2 3" key="1">
    <citation type="submission" date="2018-03" db="EMBL/GenBank/DDBJ databases">
        <title>Bacteriophage NCPPB3778 and a type I-E CRISPR drive the evolution of the US Biological Select Agent, Rathayibacter toxicus.</title>
        <authorList>
            <person name="Davis E.W.II."/>
            <person name="Tabima J.F."/>
            <person name="Weisberg A.J."/>
            <person name="Dantas Lopes L."/>
            <person name="Wiseman M.S."/>
            <person name="Wiseman M.S."/>
            <person name="Pupko T."/>
            <person name="Belcher M.S."/>
            <person name="Sechler A.J."/>
            <person name="Tancos M.A."/>
            <person name="Schroeder B.K."/>
            <person name="Murray T.D."/>
            <person name="Luster D.G."/>
            <person name="Schneider W.L."/>
            <person name="Rogers E."/>
            <person name="Andreote F.D."/>
            <person name="Grunwald N.J."/>
            <person name="Putnam M.L."/>
            <person name="Chang J.H."/>
        </authorList>
    </citation>
    <scope>NUCLEOTIDE SEQUENCE [LARGE SCALE GENOMIC DNA]</scope>
    <source>
        <strain evidence="2 3">DSM 15932</strain>
    </source>
</reference>
<feature type="domain" description="HTH cro/C1-type" evidence="1">
    <location>
        <begin position="10"/>
        <end position="42"/>
    </location>
</feature>